<keyword evidence="3" id="KW-0813">Transport</keyword>
<dbReference type="PANTHER" id="PTHR30532:SF24">
    <property type="entry name" value="FERRIC ENTEROBACTIN-BINDING PERIPLASMIC PROTEIN FEPB"/>
    <property type="match status" value="1"/>
</dbReference>
<feature type="signal peptide" evidence="5">
    <location>
        <begin position="1"/>
        <end position="24"/>
    </location>
</feature>
<keyword evidence="4 5" id="KW-0732">Signal</keyword>
<dbReference type="AlphaFoldDB" id="A0A4R4VZ67"/>
<dbReference type="GO" id="GO:1901678">
    <property type="term" value="P:iron coordination entity transport"/>
    <property type="evidence" value="ECO:0007669"/>
    <property type="project" value="UniProtKB-ARBA"/>
</dbReference>
<keyword evidence="8" id="KW-1185">Reference proteome</keyword>
<dbReference type="Gene3D" id="3.40.50.1980">
    <property type="entry name" value="Nitrogenase molybdenum iron protein domain"/>
    <property type="match status" value="2"/>
</dbReference>
<evidence type="ECO:0000256" key="2">
    <source>
        <dbReference type="ARBA" id="ARBA00008814"/>
    </source>
</evidence>
<feature type="domain" description="Fe/B12 periplasmic-binding" evidence="6">
    <location>
        <begin position="60"/>
        <end position="330"/>
    </location>
</feature>
<organism evidence="7 8">
    <name type="scientific">Saccharopolyspora terrae</name>
    <dbReference type="NCBI Taxonomy" id="2530384"/>
    <lineage>
        <taxon>Bacteria</taxon>
        <taxon>Bacillati</taxon>
        <taxon>Actinomycetota</taxon>
        <taxon>Actinomycetes</taxon>
        <taxon>Pseudonocardiales</taxon>
        <taxon>Pseudonocardiaceae</taxon>
        <taxon>Saccharopolyspora</taxon>
    </lineage>
</organism>
<gene>
    <name evidence="7" type="ORF">E1181_08875</name>
</gene>
<accession>A0A4R4VZ67</accession>
<evidence type="ECO:0000313" key="7">
    <source>
        <dbReference type="EMBL" id="TDD07895.1"/>
    </source>
</evidence>
<reference evidence="7 8" key="1">
    <citation type="submission" date="2019-03" db="EMBL/GenBank/DDBJ databases">
        <title>Draft genome sequences of novel Actinobacteria.</title>
        <authorList>
            <person name="Sahin N."/>
            <person name="Ay H."/>
            <person name="Saygin H."/>
        </authorList>
    </citation>
    <scope>NUCLEOTIDE SEQUENCE [LARGE SCALE GENOMIC DNA]</scope>
    <source>
        <strain evidence="7 8">16K309</strain>
    </source>
</reference>
<evidence type="ECO:0000313" key="8">
    <source>
        <dbReference type="Proteomes" id="UP000295674"/>
    </source>
</evidence>
<dbReference type="PROSITE" id="PS50983">
    <property type="entry name" value="FE_B12_PBP"/>
    <property type="match status" value="1"/>
</dbReference>
<sequence length="332" mass="35010">MRWMRTLGLIMAVLLGIALTGCGAAGPENDEPAAASADGQFPVTIKTAFGDVTVPERPQRVVALGWGDAETALSLGVQPVGAADWLPVGGDGVPPWIPADKRYATPPKMLGTMEVDMEAVAALQPDLILDTRASGDKERYNLLNRLGVPVVSIPPGGESYLTTWDQQLDMVGKALGKSAEAAQQKADLEAKFQQAAAAHPQFAGKTVAVGAKMVGSYGAYVNGGSRLEFMERLGFRQSPAVQAVAGDNFFVSVSPERMDLFNADLTVMFPIGLSAAEVDRDQIFQSLQSVREHRAVVLHDEQAVQAFSAGTAAGMSYAVDEVVPLIAQAQAG</sequence>
<dbReference type="PANTHER" id="PTHR30532">
    <property type="entry name" value="IRON III DICITRATE-BINDING PERIPLASMIC PROTEIN"/>
    <property type="match status" value="1"/>
</dbReference>
<evidence type="ECO:0000256" key="5">
    <source>
        <dbReference type="SAM" id="SignalP"/>
    </source>
</evidence>
<dbReference type="PROSITE" id="PS51257">
    <property type="entry name" value="PROKAR_LIPOPROTEIN"/>
    <property type="match status" value="1"/>
</dbReference>
<dbReference type="SUPFAM" id="SSF53807">
    <property type="entry name" value="Helical backbone' metal receptor"/>
    <property type="match status" value="1"/>
</dbReference>
<comment type="similarity">
    <text evidence="2">Belongs to the bacterial solute-binding protein 8 family.</text>
</comment>
<comment type="subcellular location">
    <subcellularLocation>
        <location evidence="1">Cell envelope</location>
    </subcellularLocation>
</comment>
<dbReference type="InterPro" id="IPR002491">
    <property type="entry name" value="ABC_transptr_periplasmic_BD"/>
</dbReference>
<dbReference type="GO" id="GO:0030288">
    <property type="term" value="C:outer membrane-bounded periplasmic space"/>
    <property type="evidence" value="ECO:0007669"/>
    <property type="project" value="TreeGrafter"/>
</dbReference>
<evidence type="ECO:0000259" key="6">
    <source>
        <dbReference type="PROSITE" id="PS50983"/>
    </source>
</evidence>
<comment type="caution">
    <text evidence="7">The sequence shown here is derived from an EMBL/GenBank/DDBJ whole genome shotgun (WGS) entry which is preliminary data.</text>
</comment>
<dbReference type="InterPro" id="IPR051313">
    <property type="entry name" value="Bact_iron-sidero_bind"/>
</dbReference>
<name>A0A4R4VZ67_9PSEU</name>
<dbReference type="Pfam" id="PF01497">
    <property type="entry name" value="Peripla_BP_2"/>
    <property type="match status" value="1"/>
</dbReference>
<evidence type="ECO:0000256" key="1">
    <source>
        <dbReference type="ARBA" id="ARBA00004196"/>
    </source>
</evidence>
<evidence type="ECO:0000256" key="3">
    <source>
        <dbReference type="ARBA" id="ARBA00022448"/>
    </source>
</evidence>
<dbReference type="RefSeq" id="WP_132673478.1">
    <property type="nucleotide sequence ID" value="NZ_SMKS01000009.1"/>
</dbReference>
<feature type="chain" id="PRO_5020282558" evidence="5">
    <location>
        <begin position="25"/>
        <end position="332"/>
    </location>
</feature>
<dbReference type="CDD" id="cd01146">
    <property type="entry name" value="FhuD"/>
    <property type="match status" value="1"/>
</dbReference>
<dbReference type="EMBL" id="SMKS01000009">
    <property type="protein sequence ID" value="TDD07895.1"/>
    <property type="molecule type" value="Genomic_DNA"/>
</dbReference>
<proteinExistence type="inferred from homology"/>
<dbReference type="Proteomes" id="UP000295674">
    <property type="component" value="Unassembled WGS sequence"/>
</dbReference>
<protein>
    <submittedName>
        <fullName evidence="7">Iron-siderophore ABC transporter substrate-binding protein</fullName>
    </submittedName>
</protein>
<dbReference type="OrthoDB" id="1846031at2"/>
<evidence type="ECO:0000256" key="4">
    <source>
        <dbReference type="ARBA" id="ARBA00022729"/>
    </source>
</evidence>